<name>A0A182W6Y3_9DIPT</name>
<dbReference type="AlphaFoldDB" id="A0A182W6Y3"/>
<keyword evidence="4" id="KW-1185">Reference proteome</keyword>
<dbReference type="InterPro" id="IPR032675">
    <property type="entry name" value="LRR_dom_sf"/>
</dbReference>
<evidence type="ECO:0000256" key="2">
    <source>
        <dbReference type="ARBA" id="ARBA00022737"/>
    </source>
</evidence>
<dbReference type="PANTHER" id="PTHR45712:SF22">
    <property type="entry name" value="INSULIN-LIKE GROWTH FACTOR-BINDING PROTEIN COMPLEX ACID LABILE SUBUNIT"/>
    <property type="match status" value="1"/>
</dbReference>
<dbReference type="PANTHER" id="PTHR45712">
    <property type="entry name" value="AGAP008170-PA"/>
    <property type="match status" value="1"/>
</dbReference>
<dbReference type="Gene3D" id="3.80.10.10">
    <property type="entry name" value="Ribonuclease Inhibitor"/>
    <property type="match status" value="5"/>
</dbReference>
<dbReference type="Pfam" id="PF12799">
    <property type="entry name" value="LRR_4"/>
    <property type="match status" value="1"/>
</dbReference>
<keyword evidence="2" id="KW-0677">Repeat</keyword>
<accession>A0A182W6Y3</accession>
<dbReference type="PROSITE" id="PS51450">
    <property type="entry name" value="LRR"/>
    <property type="match status" value="3"/>
</dbReference>
<evidence type="ECO:0000256" key="1">
    <source>
        <dbReference type="ARBA" id="ARBA00022614"/>
    </source>
</evidence>
<protein>
    <submittedName>
        <fullName evidence="3">Uncharacterized protein</fullName>
    </submittedName>
</protein>
<evidence type="ECO:0000313" key="4">
    <source>
        <dbReference type="Proteomes" id="UP000075920"/>
    </source>
</evidence>
<keyword evidence="1" id="KW-0433">Leucine-rich repeat</keyword>
<dbReference type="SMART" id="SM00369">
    <property type="entry name" value="LRR_TYP"/>
    <property type="match status" value="18"/>
</dbReference>
<dbReference type="SMART" id="SM00368">
    <property type="entry name" value="LRR_RI"/>
    <property type="match status" value="4"/>
</dbReference>
<reference evidence="3" key="2">
    <citation type="submission" date="2020-05" db="UniProtKB">
        <authorList>
            <consortium name="EnsemblMetazoa"/>
        </authorList>
    </citation>
    <scope>IDENTIFICATION</scope>
    <source>
        <strain evidence="3">MINIMUS1</strain>
    </source>
</reference>
<dbReference type="Proteomes" id="UP000075920">
    <property type="component" value="Unassembled WGS sequence"/>
</dbReference>
<reference evidence="4" key="1">
    <citation type="submission" date="2013-03" db="EMBL/GenBank/DDBJ databases">
        <title>The Genome Sequence of Anopheles minimus MINIMUS1.</title>
        <authorList>
            <consortium name="The Broad Institute Genomics Platform"/>
            <person name="Neafsey D.E."/>
            <person name="Walton C."/>
            <person name="Walker B."/>
            <person name="Young S.K."/>
            <person name="Zeng Q."/>
            <person name="Gargeya S."/>
            <person name="Fitzgerald M."/>
            <person name="Haas B."/>
            <person name="Abouelleil A."/>
            <person name="Allen A.W."/>
            <person name="Alvarado L."/>
            <person name="Arachchi H.M."/>
            <person name="Berlin A.M."/>
            <person name="Chapman S.B."/>
            <person name="Gainer-Dewar J."/>
            <person name="Goldberg J."/>
            <person name="Griggs A."/>
            <person name="Gujja S."/>
            <person name="Hansen M."/>
            <person name="Howarth C."/>
            <person name="Imamovic A."/>
            <person name="Ireland A."/>
            <person name="Larimer J."/>
            <person name="McCowan C."/>
            <person name="Murphy C."/>
            <person name="Pearson M."/>
            <person name="Poon T.W."/>
            <person name="Priest M."/>
            <person name="Roberts A."/>
            <person name="Saif S."/>
            <person name="Shea T."/>
            <person name="Sisk P."/>
            <person name="Sykes S."/>
            <person name="Wortman J."/>
            <person name="Nusbaum C."/>
            <person name="Birren B."/>
        </authorList>
    </citation>
    <scope>NUCLEOTIDE SEQUENCE [LARGE SCALE GENOMIC DNA]</scope>
    <source>
        <strain evidence="4">MINIMUS1</strain>
    </source>
</reference>
<dbReference type="PRINTS" id="PR00019">
    <property type="entry name" value="LEURICHRPT"/>
</dbReference>
<dbReference type="InterPro" id="IPR025875">
    <property type="entry name" value="Leu-rich_rpt_4"/>
</dbReference>
<dbReference type="InterPro" id="IPR050333">
    <property type="entry name" value="SLRP"/>
</dbReference>
<dbReference type="InterPro" id="IPR001611">
    <property type="entry name" value="Leu-rich_rpt"/>
</dbReference>
<dbReference type="GO" id="GO:0005615">
    <property type="term" value="C:extracellular space"/>
    <property type="evidence" value="ECO:0007669"/>
    <property type="project" value="TreeGrafter"/>
</dbReference>
<proteinExistence type="predicted"/>
<dbReference type="SMART" id="SM00365">
    <property type="entry name" value="LRR_SD22"/>
    <property type="match status" value="9"/>
</dbReference>
<sequence>MLSEVIRSGMSLHIEKSPIHRVLLPSAMNTTFLKIHRTYLKEMIFEKENVRLEVLRISESRLKRVPPTVVHLTAVRTIEITNSPIEAVSLNIFGKLPRLEQLNLSRNKILMLHVSGSGDDYFPNLREIYLLHNQLTTVSLHSFSGIKKLESLDLQRNRIVRVQGPFVSDSLKSLDLSGNRLTTLYCCGWNLSNLVFFAVNDNRLTWLPTCLVQAMPDIDYLGLKSNVLVDGNIWNVFELKKMKRLDLSFNKLTSAVFSCVLPALDMLYLSNNRITRLSIPVAGKGLKIMASYNLIDTFDPKSLSPNITMLEMFCNPIDCSFNKAVMRKDEEVQCIKQDQKFKLFGIFESSRQNVDTTLIVKMSAVRSFVLENGATLKSIEFKNTYLSSVQFGMNCSLKNLTIKRSKLSQLPTSIHHLKDLNELTISNSLIQAFNLDVISELPRLTILDLGRNRIHSLYCTVEKVMTTMVTVVYLGKNRLRSINMDLFNAMKSLEKIDLSQNLISIWNWNPREEGTFVLNHIPPTHGWLELHNLMIFSTTSKLFGIFESSRHDMETSLVVIMSTLRNFVLENGATFKSIELKNTYLSSMQFGMNCSVTNLRIQRSKLSHLPKSIHQLTNLIKFTMSHSHVQVVNLNGISGLPRLLLLDLTRNRIHSVYCTPEKDIFPMLAEVYLRDNRLRSINMNLFGVMKSLQKLDLSHNLISVMSGSLVSSGLAVLDLSFNQLLSFDCCNWMLPNLYNLVATDNRLISLPRCIALAIVNVAHIDLSNNQLRPDALYVIRSRLKQSTPVLGYYYFFFKQHQLYGLVLEQTYVSNVWFEENNTYLEKLTINYNRLKSVPATMIHLAHIKNIGITGSRIQSIDFGLFAKLQRLENLNLNYNIIKDLDYSTMTGEDFPQLRELYLSFNRLKTVNIKHFNAMPALEELYLSNNQIIRVQGPLVAHSLKFLDLSQNLIATLSCCNWTVSSLVNVLLLNNTLVQLPTCMEETMVNVKYLHLASNALSSDSGFWNRLVSMKSLHVLDISYNKITSVTLDIALPSLQHLNLQNNRVTDISVTTATYGLSININCNLIAQFDPANVTRNVTTFTMHCNPLDCSRDKTWNKEQMSGERNECMINDSTCKECHT</sequence>
<dbReference type="SUPFAM" id="SSF52058">
    <property type="entry name" value="L domain-like"/>
    <property type="match status" value="3"/>
</dbReference>
<evidence type="ECO:0000313" key="3">
    <source>
        <dbReference type="EnsemblMetazoa" id="AMIN006105-PA"/>
    </source>
</evidence>
<dbReference type="EnsemblMetazoa" id="AMIN006105-RA">
    <property type="protein sequence ID" value="AMIN006105-PA"/>
    <property type="gene ID" value="AMIN006105"/>
</dbReference>
<dbReference type="STRING" id="112268.A0A182W6Y3"/>
<dbReference type="InterPro" id="IPR003591">
    <property type="entry name" value="Leu-rich_rpt_typical-subtyp"/>
</dbReference>
<organism evidence="3 4">
    <name type="scientific">Anopheles minimus</name>
    <dbReference type="NCBI Taxonomy" id="112268"/>
    <lineage>
        <taxon>Eukaryota</taxon>
        <taxon>Metazoa</taxon>
        <taxon>Ecdysozoa</taxon>
        <taxon>Arthropoda</taxon>
        <taxon>Hexapoda</taxon>
        <taxon>Insecta</taxon>
        <taxon>Pterygota</taxon>
        <taxon>Neoptera</taxon>
        <taxon>Endopterygota</taxon>
        <taxon>Diptera</taxon>
        <taxon>Nematocera</taxon>
        <taxon>Culicoidea</taxon>
        <taxon>Culicidae</taxon>
        <taxon>Anophelinae</taxon>
        <taxon>Anopheles</taxon>
    </lineage>
</organism>
<dbReference type="VEuPathDB" id="VectorBase:AMIN006105"/>
<dbReference type="SMART" id="SM00364">
    <property type="entry name" value="LRR_BAC"/>
    <property type="match status" value="6"/>
</dbReference>
<dbReference type="Pfam" id="PF13855">
    <property type="entry name" value="LRR_8"/>
    <property type="match status" value="5"/>
</dbReference>
<dbReference type="Pfam" id="PF00560">
    <property type="entry name" value="LRR_1"/>
    <property type="match status" value="1"/>
</dbReference>